<dbReference type="GO" id="GO:0006783">
    <property type="term" value="P:heme biosynthetic process"/>
    <property type="evidence" value="ECO:0007669"/>
    <property type="project" value="UniProtKB-UniRule"/>
</dbReference>
<evidence type="ECO:0000256" key="4">
    <source>
        <dbReference type="ARBA" id="ARBA00004744"/>
    </source>
</evidence>
<comment type="subcellular location">
    <subcellularLocation>
        <location evidence="12">Cytoplasm</location>
    </subcellularLocation>
</comment>
<evidence type="ECO:0000256" key="12">
    <source>
        <dbReference type="RuleBase" id="RU364052"/>
    </source>
</evidence>
<gene>
    <name evidence="15" type="primary">hemG</name>
    <name evidence="14" type="ORF">BJ972_002236</name>
    <name evidence="15" type="ORF">ESP50_02575</name>
</gene>
<evidence type="ECO:0000256" key="1">
    <source>
        <dbReference type="ARBA" id="ARBA00001755"/>
    </source>
</evidence>
<dbReference type="Proteomes" id="UP000292686">
    <property type="component" value="Unassembled WGS sequence"/>
</dbReference>
<comment type="catalytic activity">
    <reaction evidence="1">
        <text>coproporphyrinogen III + 3 O2 = coproporphyrin III + 3 H2O2</text>
        <dbReference type="Rhea" id="RHEA:43436"/>
        <dbReference type="ChEBI" id="CHEBI:15379"/>
        <dbReference type="ChEBI" id="CHEBI:16240"/>
        <dbReference type="ChEBI" id="CHEBI:57309"/>
        <dbReference type="ChEBI" id="CHEBI:131725"/>
        <dbReference type="EC" id="1.3.3.15"/>
    </reaction>
    <physiologicalReaction direction="left-to-right" evidence="1">
        <dbReference type="Rhea" id="RHEA:43437"/>
    </physiologicalReaction>
</comment>
<keyword evidence="12" id="KW-0963">Cytoplasm</keyword>
<evidence type="ECO:0000256" key="5">
    <source>
        <dbReference type="ARBA" id="ARBA00008310"/>
    </source>
</evidence>
<keyword evidence="9 12" id="KW-0274">FAD</keyword>
<keyword evidence="16" id="KW-1185">Reference proteome</keyword>
<comment type="function">
    <text evidence="3 12">Involved in coproporphyrin-dependent heme b biosynthesis. Catalyzes the oxidation of coproporphyrinogen III to coproporphyrin III.</text>
</comment>
<dbReference type="GO" id="GO:0004729">
    <property type="term" value="F:oxygen-dependent protoporphyrinogen oxidase activity"/>
    <property type="evidence" value="ECO:0007669"/>
    <property type="project" value="UniProtKB-UniRule"/>
</dbReference>
<evidence type="ECO:0000313" key="14">
    <source>
        <dbReference type="EMBL" id="NYD67717.1"/>
    </source>
</evidence>
<dbReference type="SUPFAM" id="SSF51905">
    <property type="entry name" value="FAD/NAD(P)-binding domain"/>
    <property type="match status" value="1"/>
</dbReference>
<keyword evidence="10 12" id="KW-0560">Oxidoreductase</keyword>
<dbReference type="Proteomes" id="UP000581087">
    <property type="component" value="Unassembled WGS sequence"/>
</dbReference>
<organism evidence="15 16">
    <name type="scientific">Agromyces atrinae</name>
    <dbReference type="NCBI Taxonomy" id="592376"/>
    <lineage>
        <taxon>Bacteria</taxon>
        <taxon>Bacillati</taxon>
        <taxon>Actinomycetota</taxon>
        <taxon>Actinomycetes</taxon>
        <taxon>Micrococcales</taxon>
        <taxon>Microbacteriaceae</taxon>
        <taxon>Agromyces</taxon>
    </lineage>
</organism>
<name>A0A4Q2MD83_9MICO</name>
<dbReference type="Gene3D" id="1.10.3110.10">
    <property type="entry name" value="protoporphyrinogen ix oxidase, domain 3"/>
    <property type="match status" value="1"/>
</dbReference>
<evidence type="ECO:0000256" key="6">
    <source>
        <dbReference type="ARBA" id="ARBA00012402"/>
    </source>
</evidence>
<dbReference type="Pfam" id="PF01593">
    <property type="entry name" value="Amino_oxidase"/>
    <property type="match status" value="1"/>
</dbReference>
<sequence>MSEPSVIDVVVIGGGVAGLVAARECLKVGLDTVVLEARPEIGGCIASAELDGLRVDVGAESFATRGGHVAELLDELGLADSIVSPAGGGAWLALDGGDGGPRFAPLPKTGVLGIPASPLANDVRAVIGTRAAIRAYADRLLPVLTIGRESNLGELVEKRMGRAVLDNLVAPIATGVYSADPRHLDVDVVAPGLNPAMTRAGSLSGAVSQLAASRPAGTAVQGLRGGMTTLVDALRASIAHFAGRIETGDAVDGLRREGDHWVVTRAAGDDTRARFVIIATPASSALPWLASARPDWAAATTVPWPAGPPVELVTLVVDAPDLGAPRGSGLLVVEGTPGVTAKAMTHASAKWGWLAEEAGDRHVIRLSYGRLGAANPLDGQGDAAVTALALADASALLGRHLGSTDLRAVERTPWRDALSHAAIGQRERVDVLESLVREDPSIAVTGAWLAGTGLASVVPHAKEAALRIRHNALGLTPRP</sequence>
<evidence type="ECO:0000256" key="11">
    <source>
        <dbReference type="ARBA" id="ARBA00023133"/>
    </source>
</evidence>
<evidence type="ECO:0000256" key="8">
    <source>
        <dbReference type="ARBA" id="ARBA00022630"/>
    </source>
</evidence>
<comment type="pathway">
    <text evidence="4 12">Porphyrin-containing compound metabolism; protoheme biosynthesis.</text>
</comment>
<evidence type="ECO:0000313" key="15">
    <source>
        <dbReference type="EMBL" id="RXZ88091.1"/>
    </source>
</evidence>
<dbReference type="GO" id="GO:0005737">
    <property type="term" value="C:cytoplasm"/>
    <property type="evidence" value="ECO:0007669"/>
    <property type="project" value="UniProtKB-SubCell"/>
</dbReference>
<accession>A0A4Q2MD83</accession>
<comment type="caution">
    <text evidence="15">The sequence shown here is derived from an EMBL/GenBank/DDBJ whole genome shotgun (WGS) entry which is preliminary data.</text>
</comment>
<protein>
    <recommendedName>
        <fullName evidence="7 12">Coproporphyrinogen III oxidase</fullName>
        <ecNumber evidence="6 12">1.3.3.15</ecNumber>
    </recommendedName>
</protein>
<keyword evidence="8 12" id="KW-0285">Flavoprotein</keyword>
<dbReference type="RefSeq" id="WP_129172354.1">
    <property type="nucleotide sequence ID" value="NZ_JACCBI010000001.1"/>
</dbReference>
<dbReference type="AlphaFoldDB" id="A0A4Q2MD83"/>
<dbReference type="SUPFAM" id="SSF54373">
    <property type="entry name" value="FAD-linked reductases, C-terminal domain"/>
    <property type="match status" value="1"/>
</dbReference>
<evidence type="ECO:0000313" key="16">
    <source>
        <dbReference type="Proteomes" id="UP000292686"/>
    </source>
</evidence>
<evidence type="ECO:0000256" key="7">
    <source>
        <dbReference type="ARBA" id="ARBA00019046"/>
    </source>
</evidence>
<dbReference type="OrthoDB" id="3450553at2"/>
<dbReference type="Gene3D" id="3.50.50.60">
    <property type="entry name" value="FAD/NAD(P)-binding domain"/>
    <property type="match status" value="1"/>
</dbReference>
<dbReference type="UniPathway" id="UPA00252"/>
<comment type="similarity">
    <text evidence="5 12">Belongs to the protoporphyrinogen/coproporphyrinogen oxidase family. Coproporphyrinogen III oxidase subfamily.</text>
</comment>
<dbReference type="InterPro" id="IPR004572">
    <property type="entry name" value="Protoporphyrinogen_oxidase"/>
</dbReference>
<dbReference type="PANTHER" id="PTHR42923">
    <property type="entry name" value="PROTOPORPHYRINOGEN OXIDASE"/>
    <property type="match status" value="1"/>
</dbReference>
<proteinExistence type="inferred from homology"/>
<dbReference type="PRINTS" id="PR00411">
    <property type="entry name" value="PNDRDTASEI"/>
</dbReference>
<reference evidence="14 17" key="2">
    <citation type="submission" date="2020-07" db="EMBL/GenBank/DDBJ databases">
        <title>Sequencing the genomes of 1000 actinobacteria strains.</title>
        <authorList>
            <person name="Klenk H.-P."/>
        </authorList>
    </citation>
    <scope>NUCLEOTIDE SEQUENCE [LARGE SCALE GENOMIC DNA]</scope>
    <source>
        <strain evidence="14 17">DSM 23870</strain>
    </source>
</reference>
<feature type="domain" description="Amine oxidase" evidence="13">
    <location>
        <begin position="16"/>
        <end position="466"/>
    </location>
</feature>
<dbReference type="EC" id="1.3.3.15" evidence="6 12"/>
<reference evidence="15 16" key="1">
    <citation type="submission" date="2019-01" db="EMBL/GenBank/DDBJ databases">
        <title>Agromyces.</title>
        <authorList>
            <person name="Li J."/>
        </authorList>
    </citation>
    <scope>NUCLEOTIDE SEQUENCE [LARGE SCALE GENOMIC DNA]</scope>
    <source>
        <strain evidence="15 16">DSM 23870</strain>
    </source>
</reference>
<dbReference type="Gene3D" id="3.90.660.20">
    <property type="entry name" value="Protoporphyrinogen oxidase, mitochondrial, domain 2"/>
    <property type="match status" value="1"/>
</dbReference>
<keyword evidence="11 12" id="KW-0350">Heme biosynthesis</keyword>
<evidence type="ECO:0000256" key="10">
    <source>
        <dbReference type="ARBA" id="ARBA00023002"/>
    </source>
</evidence>
<evidence type="ECO:0000256" key="2">
    <source>
        <dbReference type="ARBA" id="ARBA00001974"/>
    </source>
</evidence>
<comment type="cofactor">
    <cofactor evidence="2 12">
        <name>FAD</name>
        <dbReference type="ChEBI" id="CHEBI:57692"/>
    </cofactor>
</comment>
<dbReference type="InterPro" id="IPR050464">
    <property type="entry name" value="Zeta_carotene_desat/Oxidored"/>
</dbReference>
<evidence type="ECO:0000259" key="13">
    <source>
        <dbReference type="Pfam" id="PF01593"/>
    </source>
</evidence>
<dbReference type="InterPro" id="IPR036188">
    <property type="entry name" value="FAD/NAD-bd_sf"/>
</dbReference>
<evidence type="ECO:0000256" key="3">
    <source>
        <dbReference type="ARBA" id="ARBA00002185"/>
    </source>
</evidence>
<dbReference type="NCBIfam" id="TIGR00562">
    <property type="entry name" value="proto_IX_ox"/>
    <property type="match status" value="1"/>
</dbReference>
<dbReference type="InterPro" id="IPR002937">
    <property type="entry name" value="Amino_oxidase"/>
</dbReference>
<dbReference type="EMBL" id="SDPM01000001">
    <property type="protein sequence ID" value="RXZ88091.1"/>
    <property type="molecule type" value="Genomic_DNA"/>
</dbReference>
<dbReference type="EMBL" id="JACCBI010000001">
    <property type="protein sequence ID" value="NYD67717.1"/>
    <property type="molecule type" value="Genomic_DNA"/>
</dbReference>
<evidence type="ECO:0000256" key="9">
    <source>
        <dbReference type="ARBA" id="ARBA00022827"/>
    </source>
</evidence>
<evidence type="ECO:0000313" key="17">
    <source>
        <dbReference type="Proteomes" id="UP000581087"/>
    </source>
</evidence>
<dbReference type="PANTHER" id="PTHR42923:SF3">
    <property type="entry name" value="PROTOPORPHYRINOGEN OXIDASE"/>
    <property type="match status" value="1"/>
</dbReference>